<evidence type="ECO:0000256" key="5">
    <source>
        <dbReference type="ARBA" id="ARBA00023204"/>
    </source>
</evidence>
<feature type="domain" description="Holliday junction DNA helicase RuvA C-terminal" evidence="8">
    <location>
        <begin position="159"/>
        <end position="205"/>
    </location>
</feature>
<name>A0A7W7IQZ5_9CAUL</name>
<comment type="subcellular location">
    <subcellularLocation>
        <location evidence="6">Cytoplasm</location>
    </subcellularLocation>
</comment>
<dbReference type="GO" id="GO:0016787">
    <property type="term" value="F:hydrolase activity"/>
    <property type="evidence" value="ECO:0007669"/>
    <property type="project" value="UniProtKB-KW"/>
</dbReference>
<dbReference type="HAMAP" id="MF_00031">
    <property type="entry name" value="DNA_HJ_migration_RuvA"/>
    <property type="match status" value="1"/>
</dbReference>
<dbReference type="GO" id="GO:0005737">
    <property type="term" value="C:cytoplasm"/>
    <property type="evidence" value="ECO:0007669"/>
    <property type="project" value="UniProtKB-SubCell"/>
</dbReference>
<evidence type="ECO:0000256" key="2">
    <source>
        <dbReference type="ARBA" id="ARBA00022763"/>
    </source>
</evidence>
<reference evidence="9 10" key="1">
    <citation type="submission" date="2020-08" db="EMBL/GenBank/DDBJ databases">
        <title>Functional genomics of gut bacteria from endangered species of beetles.</title>
        <authorList>
            <person name="Carlos-Shanley C."/>
        </authorList>
    </citation>
    <scope>NUCLEOTIDE SEQUENCE [LARGE SCALE GENOMIC DNA]</scope>
    <source>
        <strain evidence="9 10">S00123</strain>
    </source>
</reference>
<dbReference type="SUPFAM" id="SSF46929">
    <property type="entry name" value="DNA helicase RuvA subunit, C-terminal domain"/>
    <property type="match status" value="1"/>
</dbReference>
<dbReference type="InterPro" id="IPR012340">
    <property type="entry name" value="NA-bd_OB-fold"/>
</dbReference>
<dbReference type="AlphaFoldDB" id="A0A7W7IQZ5"/>
<protein>
    <recommendedName>
        <fullName evidence="6">Holliday junction branch migration complex subunit RuvA</fullName>
    </recommendedName>
</protein>
<dbReference type="Gene3D" id="2.40.50.140">
    <property type="entry name" value="Nucleic acid-binding proteins"/>
    <property type="match status" value="1"/>
</dbReference>
<evidence type="ECO:0000256" key="1">
    <source>
        <dbReference type="ARBA" id="ARBA00022490"/>
    </source>
</evidence>
<dbReference type="InterPro" id="IPR011114">
    <property type="entry name" value="RuvA_C"/>
</dbReference>
<comment type="similarity">
    <text evidence="6">Belongs to the RuvA family.</text>
</comment>
<feature type="domain" description="DNA helicase Holliday junction RuvA type" evidence="7">
    <location>
        <begin position="1"/>
        <end position="63"/>
    </location>
</feature>
<keyword evidence="9" id="KW-0547">Nucleotide-binding</keyword>
<evidence type="ECO:0000256" key="4">
    <source>
        <dbReference type="ARBA" id="ARBA00023172"/>
    </source>
</evidence>
<keyword evidence="4 6" id="KW-0233">DNA recombination</keyword>
<dbReference type="GO" id="GO:0000400">
    <property type="term" value="F:four-way junction DNA binding"/>
    <property type="evidence" value="ECO:0007669"/>
    <property type="project" value="UniProtKB-UniRule"/>
</dbReference>
<keyword evidence="10" id="KW-1185">Reference proteome</keyword>
<dbReference type="SUPFAM" id="SSF50249">
    <property type="entry name" value="Nucleic acid-binding proteins"/>
    <property type="match status" value="1"/>
</dbReference>
<dbReference type="RefSeq" id="WP_184269886.1">
    <property type="nucleotide sequence ID" value="NZ_JACHKY010000003.1"/>
</dbReference>
<comment type="caution">
    <text evidence="6">Lacks conserved residue(s) required for the propagation of feature annotation.</text>
</comment>
<comment type="domain">
    <text evidence="6">Has three domains with a flexible linker between the domains II and III and assumes an 'L' shape. Domain III is highly mobile and contacts RuvB.</text>
</comment>
<dbReference type="CDD" id="cd14332">
    <property type="entry name" value="UBA_RuvA_C"/>
    <property type="match status" value="1"/>
</dbReference>
<dbReference type="GO" id="GO:0048476">
    <property type="term" value="C:Holliday junction resolvase complex"/>
    <property type="evidence" value="ECO:0007669"/>
    <property type="project" value="UniProtKB-UniRule"/>
</dbReference>
<comment type="function">
    <text evidence="6">The RuvA-RuvB-RuvC complex processes Holliday junction (HJ) DNA during genetic recombination and DNA repair, while the RuvA-RuvB complex plays an important role in the rescue of blocked DNA replication forks via replication fork reversal (RFR). RuvA specifically binds to HJ cruciform DNA, conferring on it an open structure. The RuvB hexamer acts as an ATP-dependent pump, pulling dsDNA into and through the RuvAB complex. HJ branch migration allows RuvC to scan DNA until it finds its consensus sequence, where it cleaves and resolves the cruciform DNA.</text>
</comment>
<comment type="caution">
    <text evidence="9">The sequence shown here is derived from an EMBL/GenBank/DDBJ whole genome shotgun (WGS) entry which is preliminary data.</text>
</comment>
<gene>
    <name evidence="6" type="primary">ruvA</name>
    <name evidence="9" type="ORF">HNP32_002179</name>
</gene>
<dbReference type="SUPFAM" id="SSF47781">
    <property type="entry name" value="RuvA domain 2-like"/>
    <property type="match status" value="1"/>
</dbReference>
<dbReference type="Pfam" id="PF14520">
    <property type="entry name" value="HHH_5"/>
    <property type="match status" value="1"/>
</dbReference>
<dbReference type="Proteomes" id="UP000539957">
    <property type="component" value="Unassembled WGS sequence"/>
</dbReference>
<dbReference type="Gene3D" id="1.10.8.10">
    <property type="entry name" value="DNA helicase RuvA subunit, C-terminal domain"/>
    <property type="match status" value="1"/>
</dbReference>
<sequence>MIGRLRGVLAEVGEAECLIDCGGVGYVAACGARTLGRLPAPGDETTLYIHSQWSEDAGPRLYGFLSRDERRAFTVLLAIQGVGPKAALSVLDVLPPGELASAVAREDKAAVGRANGVGPKLALRIVTELKGKPLGDGHFAPSAPGVHAEVAAAPPPPSVTGEAVAALLGLGIAEVNARRAVDQALIRLGDEAELPAVIRAALQELGR</sequence>
<dbReference type="GO" id="GO:0009378">
    <property type="term" value="F:four-way junction helicase activity"/>
    <property type="evidence" value="ECO:0007669"/>
    <property type="project" value="InterPro"/>
</dbReference>
<evidence type="ECO:0000259" key="7">
    <source>
        <dbReference type="Pfam" id="PF01330"/>
    </source>
</evidence>
<evidence type="ECO:0000313" key="10">
    <source>
        <dbReference type="Proteomes" id="UP000539957"/>
    </source>
</evidence>
<dbReference type="GO" id="GO:0009379">
    <property type="term" value="C:Holliday junction helicase complex"/>
    <property type="evidence" value="ECO:0007669"/>
    <property type="project" value="InterPro"/>
</dbReference>
<dbReference type="InterPro" id="IPR013849">
    <property type="entry name" value="DNA_helicase_Holl-junc_RuvA_I"/>
</dbReference>
<dbReference type="Gene3D" id="1.10.150.20">
    <property type="entry name" value="5' to 3' exonuclease, C-terminal subdomain"/>
    <property type="match status" value="1"/>
</dbReference>
<evidence type="ECO:0000313" key="9">
    <source>
        <dbReference type="EMBL" id="MBB4798435.1"/>
    </source>
</evidence>
<keyword evidence="9" id="KW-0067">ATP-binding</keyword>
<keyword evidence="9" id="KW-0378">Hydrolase</keyword>
<keyword evidence="9" id="KW-0347">Helicase</keyword>
<dbReference type="InterPro" id="IPR000085">
    <property type="entry name" value="RuvA"/>
</dbReference>
<dbReference type="Pfam" id="PF07499">
    <property type="entry name" value="RuvA_C"/>
    <property type="match status" value="1"/>
</dbReference>
<keyword evidence="1 6" id="KW-0963">Cytoplasm</keyword>
<feature type="region of interest" description="Domain III" evidence="6">
    <location>
        <begin position="160"/>
        <end position="207"/>
    </location>
</feature>
<dbReference type="GO" id="GO:0005524">
    <property type="term" value="F:ATP binding"/>
    <property type="evidence" value="ECO:0007669"/>
    <property type="project" value="InterPro"/>
</dbReference>
<dbReference type="NCBIfam" id="TIGR00084">
    <property type="entry name" value="ruvA"/>
    <property type="match status" value="1"/>
</dbReference>
<keyword evidence="3 6" id="KW-0238">DNA-binding</keyword>
<comment type="subunit">
    <text evidence="6">Homotetramer. Forms an RuvA(8)-RuvB(12)-Holliday junction (HJ) complex. HJ DNA is sandwiched between 2 RuvA tetramers; dsDNA enters through RuvA and exits via RuvB. An RuvB hexamer assembles on each DNA strand where it exits the tetramer. Each RuvB hexamer is contacted by two RuvA subunits (via domain III) on 2 adjacent RuvB subunits; this complex drives branch migration. In the full resolvosome a probable DNA-RuvA(4)-RuvB(12)-RuvC(2) complex forms which resolves the HJ.</text>
</comment>
<dbReference type="Pfam" id="PF01330">
    <property type="entry name" value="RuvA_N"/>
    <property type="match status" value="1"/>
</dbReference>
<evidence type="ECO:0000259" key="8">
    <source>
        <dbReference type="Pfam" id="PF07499"/>
    </source>
</evidence>
<dbReference type="GO" id="GO:0006281">
    <property type="term" value="P:DNA repair"/>
    <property type="evidence" value="ECO:0007669"/>
    <property type="project" value="UniProtKB-UniRule"/>
</dbReference>
<dbReference type="GO" id="GO:0006310">
    <property type="term" value="P:DNA recombination"/>
    <property type="evidence" value="ECO:0007669"/>
    <property type="project" value="UniProtKB-UniRule"/>
</dbReference>
<keyword evidence="5 6" id="KW-0234">DNA repair</keyword>
<evidence type="ECO:0000256" key="3">
    <source>
        <dbReference type="ARBA" id="ARBA00023125"/>
    </source>
</evidence>
<dbReference type="EMBL" id="JACHKY010000003">
    <property type="protein sequence ID" value="MBB4798435.1"/>
    <property type="molecule type" value="Genomic_DNA"/>
</dbReference>
<dbReference type="InterPro" id="IPR010994">
    <property type="entry name" value="RuvA_2-like"/>
</dbReference>
<evidence type="ECO:0000256" key="6">
    <source>
        <dbReference type="HAMAP-Rule" id="MF_00031"/>
    </source>
</evidence>
<keyword evidence="2 6" id="KW-0227">DNA damage</keyword>
<dbReference type="InterPro" id="IPR036267">
    <property type="entry name" value="RuvA_C_sf"/>
</dbReference>
<proteinExistence type="inferred from homology"/>
<accession>A0A7W7IQZ5</accession>
<organism evidence="9 10">
    <name type="scientific">Brevundimonas bullata</name>
    <dbReference type="NCBI Taxonomy" id="13160"/>
    <lineage>
        <taxon>Bacteria</taxon>
        <taxon>Pseudomonadati</taxon>
        <taxon>Pseudomonadota</taxon>
        <taxon>Alphaproteobacteria</taxon>
        <taxon>Caulobacterales</taxon>
        <taxon>Caulobacteraceae</taxon>
        <taxon>Brevundimonas</taxon>
    </lineage>
</organism>